<evidence type="ECO:0000259" key="9">
    <source>
        <dbReference type="Pfam" id="PF21082"/>
    </source>
</evidence>
<keyword evidence="6 7" id="KW-0472">Membrane</keyword>
<dbReference type="InterPro" id="IPR049142">
    <property type="entry name" value="MS_channel_1st"/>
</dbReference>
<evidence type="ECO:0000259" key="8">
    <source>
        <dbReference type="Pfam" id="PF00924"/>
    </source>
</evidence>
<evidence type="ECO:0000256" key="6">
    <source>
        <dbReference type="ARBA" id="ARBA00023136"/>
    </source>
</evidence>
<feature type="transmembrane region" description="Helical" evidence="7">
    <location>
        <begin position="105"/>
        <end position="124"/>
    </location>
</feature>
<dbReference type="Gene3D" id="2.30.30.60">
    <property type="match status" value="1"/>
</dbReference>
<dbReference type="Pfam" id="PF00924">
    <property type="entry name" value="MS_channel_2nd"/>
    <property type="match status" value="1"/>
</dbReference>
<dbReference type="RefSeq" id="WP_284281551.1">
    <property type="nucleotide sequence ID" value="NZ_BSOJ01000019.1"/>
</dbReference>
<keyword evidence="5 7" id="KW-1133">Transmembrane helix</keyword>
<evidence type="ECO:0000256" key="5">
    <source>
        <dbReference type="ARBA" id="ARBA00022989"/>
    </source>
</evidence>
<dbReference type="InterPro" id="IPR011014">
    <property type="entry name" value="MscS_channel_TM-2"/>
</dbReference>
<evidence type="ECO:0000256" key="3">
    <source>
        <dbReference type="ARBA" id="ARBA00022475"/>
    </source>
</evidence>
<dbReference type="Proteomes" id="UP001156664">
    <property type="component" value="Unassembled WGS sequence"/>
</dbReference>
<proteinExistence type="inferred from homology"/>
<name>A0ABQ5YSL0_9BURK</name>
<dbReference type="PANTHER" id="PTHR43634:SF2">
    <property type="entry name" value="LOW CONDUCTANCE MECHANOSENSITIVE CHANNEL YNAI"/>
    <property type="match status" value="1"/>
</dbReference>
<evidence type="ECO:0000313" key="12">
    <source>
        <dbReference type="Proteomes" id="UP001156664"/>
    </source>
</evidence>
<keyword evidence="3" id="KW-1003">Cell membrane</keyword>
<gene>
    <name evidence="11" type="ORF">GCM10007875_19560</name>
</gene>
<comment type="subcellular location">
    <subcellularLocation>
        <location evidence="1">Cell membrane</location>
        <topology evidence="1">Multi-pass membrane protein</topology>
    </subcellularLocation>
</comment>
<dbReference type="SUPFAM" id="SSF82861">
    <property type="entry name" value="Mechanosensitive channel protein MscS (YggB), transmembrane region"/>
    <property type="match status" value="1"/>
</dbReference>
<dbReference type="Pfam" id="PF21088">
    <property type="entry name" value="MS_channel_1st"/>
    <property type="match status" value="1"/>
</dbReference>
<comment type="caution">
    <text evidence="11">The sequence shown here is derived from an EMBL/GenBank/DDBJ whole genome shotgun (WGS) entry which is preliminary data.</text>
</comment>
<dbReference type="PROSITE" id="PS01246">
    <property type="entry name" value="UPF0003"/>
    <property type="match status" value="1"/>
</dbReference>
<protein>
    <submittedName>
        <fullName evidence="11">Mechanosensitive ion channel protein MscS</fullName>
    </submittedName>
</protein>
<evidence type="ECO:0000256" key="7">
    <source>
        <dbReference type="SAM" id="Phobius"/>
    </source>
</evidence>
<feature type="transmembrane region" description="Helical" evidence="7">
    <location>
        <begin position="25"/>
        <end position="47"/>
    </location>
</feature>
<dbReference type="SUPFAM" id="SSF50182">
    <property type="entry name" value="Sm-like ribonucleoproteins"/>
    <property type="match status" value="1"/>
</dbReference>
<feature type="transmembrane region" description="Helical" evidence="7">
    <location>
        <begin position="75"/>
        <end position="93"/>
    </location>
</feature>
<dbReference type="InterPro" id="IPR045042">
    <property type="entry name" value="YnaI-like"/>
</dbReference>
<dbReference type="InterPro" id="IPR010920">
    <property type="entry name" value="LSM_dom_sf"/>
</dbReference>
<comment type="similarity">
    <text evidence="2">Belongs to the MscS (TC 1.A.23) family.</text>
</comment>
<dbReference type="InterPro" id="IPR049278">
    <property type="entry name" value="MS_channel_C"/>
</dbReference>
<reference evidence="12" key="1">
    <citation type="journal article" date="2019" name="Int. J. Syst. Evol. Microbiol.">
        <title>The Global Catalogue of Microorganisms (GCM) 10K type strain sequencing project: providing services to taxonomists for standard genome sequencing and annotation.</title>
        <authorList>
            <consortium name="The Broad Institute Genomics Platform"/>
            <consortium name="The Broad Institute Genome Sequencing Center for Infectious Disease"/>
            <person name="Wu L."/>
            <person name="Ma J."/>
        </authorList>
    </citation>
    <scope>NUCLEOTIDE SEQUENCE [LARGE SCALE GENOMIC DNA]</scope>
    <source>
        <strain evidence="12">NBRC 105857</strain>
    </source>
</reference>
<dbReference type="Gene3D" id="3.30.70.100">
    <property type="match status" value="1"/>
</dbReference>
<dbReference type="InterPro" id="IPR023408">
    <property type="entry name" value="MscS_beta-dom_sf"/>
</dbReference>
<keyword evidence="4 7" id="KW-0812">Transmembrane</keyword>
<keyword evidence="12" id="KW-1185">Reference proteome</keyword>
<sequence>MHFDGLPEKLASWGIPESLLHYDSWIYQIFAVVFLTLLASLLVKIGLDRMYKLAKRTDNPWDDIFVDSARRPVRLLVWLLGFSWAATVTQDAAESPIFKFIHPVRSVGVVVLIAWFLVTLVRQLERVLQHPSRTREALDATTAGAIGKLLRASVIITSLLVALQTLGFSISGVLAFGGIGGIAVGFAAKDLLANFFGGLMVYLDRPFLVGEWVRSPDKNIEGTVEHIGWRLTRIRTFDKRPLYVPNATFATIALENPSRMTHRRINETVGLRYCDIAKVRLIMTDVKAMLVDHPEIDEAETLMVNFNQFSASSLDFFIYCFTKTTNWIRYQDVKQDVLLKVAEIIDQHGAEIAFPTQTLHVQYEPESAGT</sequence>
<dbReference type="Gene3D" id="1.10.287.1260">
    <property type="match status" value="1"/>
</dbReference>
<dbReference type="EMBL" id="BSOJ01000019">
    <property type="protein sequence ID" value="GLR26866.1"/>
    <property type="molecule type" value="Genomic_DNA"/>
</dbReference>
<dbReference type="InterPro" id="IPR006686">
    <property type="entry name" value="MscS_channel_CS"/>
</dbReference>
<dbReference type="InterPro" id="IPR011066">
    <property type="entry name" value="MscS_channel_C_sf"/>
</dbReference>
<dbReference type="InterPro" id="IPR006685">
    <property type="entry name" value="MscS_channel_2nd"/>
</dbReference>
<organism evidence="11 12">
    <name type="scientific">Limnobacter litoralis</name>
    <dbReference type="NCBI Taxonomy" id="481366"/>
    <lineage>
        <taxon>Bacteria</taxon>
        <taxon>Pseudomonadati</taxon>
        <taxon>Pseudomonadota</taxon>
        <taxon>Betaproteobacteria</taxon>
        <taxon>Burkholderiales</taxon>
        <taxon>Burkholderiaceae</taxon>
        <taxon>Limnobacter</taxon>
    </lineage>
</organism>
<dbReference type="PANTHER" id="PTHR43634">
    <property type="entry name" value="OW CONDUCTANCE MECHANOSENSITIVE CHANNEL"/>
    <property type="match status" value="1"/>
</dbReference>
<evidence type="ECO:0000256" key="1">
    <source>
        <dbReference type="ARBA" id="ARBA00004651"/>
    </source>
</evidence>
<evidence type="ECO:0000256" key="2">
    <source>
        <dbReference type="ARBA" id="ARBA00008017"/>
    </source>
</evidence>
<feature type="domain" description="Mechanosensitive ion channel MscS C-terminal" evidence="9">
    <location>
        <begin position="274"/>
        <end position="352"/>
    </location>
</feature>
<feature type="domain" description="Mechanosensitive ion channel transmembrane helices 2/3" evidence="10">
    <location>
        <begin position="148"/>
        <end position="189"/>
    </location>
</feature>
<evidence type="ECO:0000256" key="4">
    <source>
        <dbReference type="ARBA" id="ARBA00022692"/>
    </source>
</evidence>
<evidence type="ECO:0000313" key="11">
    <source>
        <dbReference type="EMBL" id="GLR26866.1"/>
    </source>
</evidence>
<feature type="transmembrane region" description="Helical" evidence="7">
    <location>
        <begin position="169"/>
        <end position="188"/>
    </location>
</feature>
<dbReference type="SUPFAM" id="SSF82689">
    <property type="entry name" value="Mechanosensitive channel protein MscS (YggB), C-terminal domain"/>
    <property type="match status" value="1"/>
</dbReference>
<feature type="domain" description="Mechanosensitive ion channel MscS" evidence="8">
    <location>
        <begin position="190"/>
        <end position="259"/>
    </location>
</feature>
<dbReference type="Pfam" id="PF21082">
    <property type="entry name" value="MS_channel_3rd"/>
    <property type="match status" value="1"/>
</dbReference>
<accession>A0ABQ5YSL0</accession>
<evidence type="ECO:0000259" key="10">
    <source>
        <dbReference type="Pfam" id="PF21088"/>
    </source>
</evidence>